<feature type="domain" description="H-type lectin" evidence="1">
    <location>
        <begin position="610"/>
        <end position="676"/>
    </location>
</feature>
<dbReference type="Pfam" id="PF09458">
    <property type="entry name" value="H_lectin"/>
    <property type="match status" value="2"/>
</dbReference>
<feature type="domain" description="H-type lectin" evidence="1">
    <location>
        <begin position="516"/>
        <end position="581"/>
    </location>
</feature>
<gene>
    <name evidence="2" type="ORF">FSARC_13129</name>
</gene>
<proteinExistence type="predicted"/>
<evidence type="ECO:0000313" key="2">
    <source>
        <dbReference type="EMBL" id="KAF4950594.1"/>
    </source>
</evidence>
<accession>A0A8H4T3H5</accession>
<dbReference type="GO" id="GO:0007155">
    <property type="term" value="P:cell adhesion"/>
    <property type="evidence" value="ECO:0007669"/>
    <property type="project" value="InterPro"/>
</dbReference>
<dbReference type="Gene3D" id="2.60.40.2080">
    <property type="match status" value="2"/>
</dbReference>
<dbReference type="InterPro" id="IPR019019">
    <property type="entry name" value="H-type_lectin_domain"/>
</dbReference>
<keyword evidence="3" id="KW-1185">Reference proteome</keyword>
<dbReference type="GO" id="GO:0030246">
    <property type="term" value="F:carbohydrate binding"/>
    <property type="evidence" value="ECO:0007669"/>
    <property type="project" value="InterPro"/>
</dbReference>
<dbReference type="AlphaFoldDB" id="A0A8H4T3H5"/>
<dbReference type="Proteomes" id="UP000622797">
    <property type="component" value="Unassembled WGS sequence"/>
</dbReference>
<organism evidence="2 3">
    <name type="scientific">Fusarium sarcochroum</name>
    <dbReference type="NCBI Taxonomy" id="1208366"/>
    <lineage>
        <taxon>Eukaryota</taxon>
        <taxon>Fungi</taxon>
        <taxon>Dikarya</taxon>
        <taxon>Ascomycota</taxon>
        <taxon>Pezizomycotina</taxon>
        <taxon>Sordariomycetes</taxon>
        <taxon>Hypocreomycetidae</taxon>
        <taxon>Hypocreales</taxon>
        <taxon>Nectriaceae</taxon>
        <taxon>Fusarium</taxon>
        <taxon>Fusarium lateritium species complex</taxon>
    </lineage>
</organism>
<dbReference type="EMBL" id="JABEXW010000960">
    <property type="protein sequence ID" value="KAF4950594.1"/>
    <property type="molecule type" value="Genomic_DNA"/>
</dbReference>
<name>A0A8H4T3H5_9HYPO</name>
<dbReference type="OrthoDB" id="291007at2759"/>
<dbReference type="SUPFAM" id="SSF141086">
    <property type="entry name" value="Agglutinin HPA-like"/>
    <property type="match status" value="2"/>
</dbReference>
<sequence>MQRIKNLIDYCEKEGLPSDRTQLHSTLIKLKDASNIPEVESILWGDAKGHGLLSDLEVTNRVTAASVTEAWKACSDAVAMIETFEKVCAGVISDSQDTEGAFVQTEKFALALEGVWQTFTNAYCALKNARQGQEASTKFFLQFLSQRNDARFERFRNDVNALERDYDNGSQQRFLLENFYEVLRVWNKKPFKSWASEDWINFDPFYVKNYRWEDKTNQCQPDYKDTSFYQRFAPEANERLGKRARGMVLRLEGDKVIQTPESQQVLHDLEKDFFIFVAPYCAVSVHEFIPFCRVWYQMQGVLNTLSGADGLWRKDDDNAKARAAVAIRDKLATSLEYLEDIEESLNALNRNPTLVNFEAVISDLQDLSANILYGDDDDQRAGLQAFIASAKEWTSVFDKANNFFKTEPVFFDIHDHIGVAEVFNRALMTQNAPRGLNWDQVVMAFEKIDLDNQRLYSLIARKDEQHGVPTIETYRDPNAMPIGARARMLELPKSHACEFGRVNNGNRSRVGEYYEIPINFANEYASDPKVVCWLEGFQVNQSMNLRVRAEIDRVTKNGCVVRMGSWIDTELHHIDVVWFAHAADHPHIVSGRGSRFKYGKHSDEWAPYVSVDFPTDKFPKRRPHVFLAISLLDMDHQFYSRCELRATNVTQLGIKISMDAWLDTYCYQADFTYLAFDDNFFGYQLK</sequence>
<evidence type="ECO:0000259" key="1">
    <source>
        <dbReference type="Pfam" id="PF09458"/>
    </source>
</evidence>
<dbReference type="InterPro" id="IPR037221">
    <property type="entry name" value="H-type_lectin_dom_sf"/>
</dbReference>
<evidence type="ECO:0000313" key="3">
    <source>
        <dbReference type="Proteomes" id="UP000622797"/>
    </source>
</evidence>
<comment type="caution">
    <text evidence="2">The sequence shown here is derived from an EMBL/GenBank/DDBJ whole genome shotgun (WGS) entry which is preliminary data.</text>
</comment>
<protein>
    <recommendedName>
        <fullName evidence="1">H-type lectin domain-containing protein</fullName>
    </recommendedName>
</protein>
<reference evidence="2" key="2">
    <citation type="submission" date="2020-05" db="EMBL/GenBank/DDBJ databases">
        <authorList>
            <person name="Kim H.-S."/>
            <person name="Proctor R.H."/>
            <person name="Brown D.W."/>
        </authorList>
    </citation>
    <scope>NUCLEOTIDE SEQUENCE</scope>
    <source>
        <strain evidence="2">NRRL 20472</strain>
    </source>
</reference>
<reference evidence="2" key="1">
    <citation type="journal article" date="2020" name="BMC Genomics">
        <title>Correction to: Identification and distribution of gene clusters required for synthesis of sphingolipid metabolism inhibitors in diverse species of the filamentous fungus Fusarium.</title>
        <authorList>
            <person name="Kim H.S."/>
            <person name="Lohmar J.M."/>
            <person name="Busman M."/>
            <person name="Brown D.W."/>
            <person name="Naumann T.A."/>
            <person name="Divon H.H."/>
            <person name="Lysoe E."/>
            <person name="Uhlig S."/>
            <person name="Proctor R.H."/>
        </authorList>
    </citation>
    <scope>NUCLEOTIDE SEQUENCE</scope>
    <source>
        <strain evidence="2">NRRL 20472</strain>
    </source>
</reference>